<reference evidence="1" key="1">
    <citation type="journal article" date="2019" name="bioRxiv">
        <title>The Genome of the Zebra Mussel, Dreissena polymorpha: A Resource for Invasive Species Research.</title>
        <authorList>
            <person name="McCartney M.A."/>
            <person name="Auch B."/>
            <person name="Kono T."/>
            <person name="Mallez S."/>
            <person name="Zhang Y."/>
            <person name="Obille A."/>
            <person name="Becker A."/>
            <person name="Abrahante J.E."/>
            <person name="Garbe J."/>
            <person name="Badalamenti J.P."/>
            <person name="Herman A."/>
            <person name="Mangelson H."/>
            <person name="Liachko I."/>
            <person name="Sullivan S."/>
            <person name="Sone E.D."/>
            <person name="Koren S."/>
            <person name="Silverstein K.A.T."/>
            <person name="Beckman K.B."/>
            <person name="Gohl D.M."/>
        </authorList>
    </citation>
    <scope>NUCLEOTIDE SEQUENCE</scope>
    <source>
        <strain evidence="1">Duluth1</strain>
        <tissue evidence="1">Whole animal</tissue>
    </source>
</reference>
<dbReference type="SUPFAM" id="SSF50494">
    <property type="entry name" value="Trypsin-like serine proteases"/>
    <property type="match status" value="1"/>
</dbReference>
<dbReference type="InterPro" id="IPR009003">
    <property type="entry name" value="Peptidase_S1_PA"/>
</dbReference>
<accession>A0A9D4REM4</accession>
<organism evidence="1 2">
    <name type="scientific">Dreissena polymorpha</name>
    <name type="common">Zebra mussel</name>
    <name type="synonym">Mytilus polymorpha</name>
    <dbReference type="NCBI Taxonomy" id="45954"/>
    <lineage>
        <taxon>Eukaryota</taxon>
        <taxon>Metazoa</taxon>
        <taxon>Spiralia</taxon>
        <taxon>Lophotrochozoa</taxon>
        <taxon>Mollusca</taxon>
        <taxon>Bivalvia</taxon>
        <taxon>Autobranchia</taxon>
        <taxon>Heteroconchia</taxon>
        <taxon>Euheterodonta</taxon>
        <taxon>Imparidentia</taxon>
        <taxon>Neoheterodontei</taxon>
        <taxon>Myida</taxon>
        <taxon>Dreissenoidea</taxon>
        <taxon>Dreissenidae</taxon>
        <taxon>Dreissena</taxon>
    </lineage>
</organism>
<dbReference type="AlphaFoldDB" id="A0A9D4REM4"/>
<protein>
    <submittedName>
        <fullName evidence="1">Uncharacterized protein</fullName>
    </submittedName>
</protein>
<gene>
    <name evidence="1" type="ORF">DPMN_026746</name>
</gene>
<evidence type="ECO:0000313" key="2">
    <source>
        <dbReference type="Proteomes" id="UP000828390"/>
    </source>
</evidence>
<evidence type="ECO:0000313" key="1">
    <source>
        <dbReference type="EMBL" id="KAH3863747.1"/>
    </source>
</evidence>
<dbReference type="Proteomes" id="UP000828390">
    <property type="component" value="Unassembled WGS sequence"/>
</dbReference>
<proteinExistence type="predicted"/>
<dbReference type="EMBL" id="JAIWYP010000002">
    <property type="protein sequence ID" value="KAH3863747.1"/>
    <property type="molecule type" value="Genomic_DNA"/>
</dbReference>
<sequence>MGYGLSDKNNWRVVLGEHVQGREDGTEQKLTLDKIVRHPKFVRKWLLIYLTLLLLEFDIREWYNVPMCHRHAHVLSNTCLPRSLPFHLTRAFCNSSVQYPRLAFLCSSCQFIVQVNISNQ</sequence>
<reference evidence="1" key="2">
    <citation type="submission" date="2020-11" db="EMBL/GenBank/DDBJ databases">
        <authorList>
            <person name="McCartney M.A."/>
            <person name="Auch B."/>
            <person name="Kono T."/>
            <person name="Mallez S."/>
            <person name="Becker A."/>
            <person name="Gohl D.M."/>
            <person name="Silverstein K.A.T."/>
            <person name="Koren S."/>
            <person name="Bechman K.B."/>
            <person name="Herman A."/>
            <person name="Abrahante J.E."/>
            <person name="Garbe J."/>
        </authorList>
    </citation>
    <scope>NUCLEOTIDE SEQUENCE</scope>
    <source>
        <strain evidence="1">Duluth1</strain>
        <tissue evidence="1">Whole animal</tissue>
    </source>
</reference>
<keyword evidence="2" id="KW-1185">Reference proteome</keyword>
<name>A0A9D4REM4_DREPO</name>
<comment type="caution">
    <text evidence="1">The sequence shown here is derived from an EMBL/GenBank/DDBJ whole genome shotgun (WGS) entry which is preliminary data.</text>
</comment>